<dbReference type="Pfam" id="PF01424">
    <property type="entry name" value="R3H"/>
    <property type="match status" value="1"/>
</dbReference>
<dbReference type="InterPro" id="IPR039247">
    <property type="entry name" value="KhpB"/>
</dbReference>
<evidence type="ECO:0000256" key="3">
    <source>
        <dbReference type="ARBA" id="ARBA00022960"/>
    </source>
</evidence>
<dbReference type="EMBL" id="DXAZ01000086">
    <property type="protein sequence ID" value="HIZ71227.1"/>
    <property type="molecule type" value="Genomic_DNA"/>
</dbReference>
<dbReference type="Gene3D" id="3.30.300.20">
    <property type="match status" value="1"/>
</dbReference>
<protein>
    <recommendedName>
        <fullName evidence="6">RNA-binding protein KhpB</fullName>
    </recommendedName>
    <alternativeName>
        <fullName evidence="6">RNA-binding protein EloR</fullName>
    </alternativeName>
</protein>
<keyword evidence="3 6" id="KW-0133">Cell shape</keyword>
<dbReference type="SMART" id="SM01245">
    <property type="entry name" value="Jag_N"/>
    <property type="match status" value="1"/>
</dbReference>
<comment type="subcellular location">
    <subcellularLocation>
        <location evidence="6">Cytoplasm</location>
    </subcellularLocation>
</comment>
<dbReference type="PANTHER" id="PTHR35800:SF1">
    <property type="entry name" value="RNA-BINDING PROTEIN KHPB"/>
    <property type="match status" value="1"/>
</dbReference>
<dbReference type="HAMAP" id="MF_00867">
    <property type="entry name" value="KhpB"/>
    <property type="match status" value="1"/>
</dbReference>
<dbReference type="InterPro" id="IPR001374">
    <property type="entry name" value="R3H_dom"/>
</dbReference>
<dbReference type="GO" id="GO:0071555">
    <property type="term" value="P:cell wall organization"/>
    <property type="evidence" value="ECO:0007669"/>
    <property type="project" value="UniProtKB-KW"/>
</dbReference>
<dbReference type="PANTHER" id="PTHR35800">
    <property type="entry name" value="PROTEIN JAG"/>
    <property type="match status" value="1"/>
</dbReference>
<dbReference type="SUPFAM" id="SSF82708">
    <property type="entry name" value="R3H domain"/>
    <property type="match status" value="1"/>
</dbReference>
<dbReference type="NCBIfam" id="NF041568">
    <property type="entry name" value="Jag_EloR"/>
    <property type="match status" value="1"/>
</dbReference>
<dbReference type="InterPro" id="IPR038247">
    <property type="entry name" value="Jag_N_dom_sf"/>
</dbReference>
<evidence type="ECO:0000256" key="7">
    <source>
        <dbReference type="SAM" id="MobiDB-lite"/>
    </source>
</evidence>
<dbReference type="InterPro" id="IPR004044">
    <property type="entry name" value="KH_dom_type_2"/>
</dbReference>
<dbReference type="InterPro" id="IPR032782">
    <property type="entry name" value="KhpB_N"/>
</dbReference>
<comment type="domain">
    <text evidence="6">Has an N-terminal Jag-N domain and 2 RNA-binding domains (KH and R3H).</text>
</comment>
<evidence type="ECO:0000256" key="1">
    <source>
        <dbReference type="ARBA" id="ARBA00022490"/>
    </source>
</evidence>
<feature type="domain" description="R3H" evidence="9">
    <location>
        <begin position="239"/>
        <end position="305"/>
    </location>
</feature>
<sequence>MKEKYIAQAATQEEAIIKGLNALGITKDEAKITVEEPGKKGFLGIGQKDAVVIVERTEEVNLVDELFNDDLELERKQPSTPKEAPKEVKKEKVTQSTNKQEIKNEQEAKVEESKMSVEELTEGRDSTEVELVEKNEKSAQMEREIDKEEEIKREDQEAIDNVRQYLKDIILQMGISDVEVYTSRVNNNVKYDVETENAGLVIGRHGKVLNGLQTLAQNHMHQLAHSKINVRVDVEKYRERRRNTVEALAERTAEKVIKTNRRVKLDPMPAHERKQIHRYLNENPKVKTHSEGREPKRYLVVEPENQ</sequence>
<evidence type="ECO:0000256" key="6">
    <source>
        <dbReference type="HAMAP-Rule" id="MF_00867"/>
    </source>
</evidence>
<feature type="compositionally biased region" description="Basic and acidic residues" evidence="7">
    <location>
        <begin position="100"/>
        <end position="149"/>
    </location>
</feature>
<feature type="compositionally biased region" description="Basic and acidic residues" evidence="7">
    <location>
        <begin position="74"/>
        <end position="93"/>
    </location>
</feature>
<dbReference type="CDD" id="cd02644">
    <property type="entry name" value="R3H_jag"/>
    <property type="match status" value="1"/>
</dbReference>
<dbReference type="AlphaFoldDB" id="A0A9D2JYE7"/>
<accession>A0A9D2JYE7</accession>
<comment type="caution">
    <text evidence="10">The sequence shown here is derived from an EMBL/GenBank/DDBJ whole genome shotgun (WGS) entry which is preliminary data.</text>
</comment>
<dbReference type="Pfam" id="PF14804">
    <property type="entry name" value="Jag_N"/>
    <property type="match status" value="1"/>
</dbReference>
<dbReference type="PROSITE" id="PS51061">
    <property type="entry name" value="R3H"/>
    <property type="match status" value="1"/>
</dbReference>
<evidence type="ECO:0000313" key="11">
    <source>
        <dbReference type="Proteomes" id="UP000824106"/>
    </source>
</evidence>
<dbReference type="InterPro" id="IPR038008">
    <property type="entry name" value="Jag_KH"/>
</dbReference>
<dbReference type="GO" id="GO:0008360">
    <property type="term" value="P:regulation of cell shape"/>
    <property type="evidence" value="ECO:0007669"/>
    <property type="project" value="UniProtKB-KW"/>
</dbReference>
<name>A0A9D2JYE7_9LACT</name>
<feature type="region of interest" description="Disordered" evidence="7">
    <location>
        <begin position="281"/>
        <end position="306"/>
    </location>
</feature>
<keyword evidence="2 6" id="KW-0694">RNA-binding</keyword>
<gene>
    <name evidence="6" type="primary">khpB</name>
    <name evidence="6" type="synonym">eloR</name>
    <name evidence="10" type="ORF">H9808_05615</name>
</gene>
<reference evidence="10" key="1">
    <citation type="journal article" date="2021" name="PeerJ">
        <title>Extensive microbial diversity within the chicken gut microbiome revealed by metagenomics and culture.</title>
        <authorList>
            <person name="Gilroy R."/>
            <person name="Ravi A."/>
            <person name="Getino M."/>
            <person name="Pursley I."/>
            <person name="Horton D.L."/>
            <person name="Alikhan N.F."/>
            <person name="Baker D."/>
            <person name="Gharbi K."/>
            <person name="Hall N."/>
            <person name="Watson M."/>
            <person name="Adriaenssens E.M."/>
            <person name="Foster-Nyarko E."/>
            <person name="Jarju S."/>
            <person name="Secka A."/>
            <person name="Antonio M."/>
            <person name="Oren A."/>
            <person name="Chaudhuri R.R."/>
            <person name="La Ragione R."/>
            <person name="Hildebrand F."/>
            <person name="Pallen M.J."/>
        </authorList>
    </citation>
    <scope>NUCLEOTIDE SEQUENCE</scope>
    <source>
        <strain evidence="10">CHK169-4300</strain>
    </source>
</reference>
<evidence type="ECO:0000259" key="8">
    <source>
        <dbReference type="PROSITE" id="PS50823"/>
    </source>
</evidence>
<comment type="subunit">
    <text evidence="6">Forms a complex with KhpA.</text>
</comment>
<keyword evidence="4 6" id="KW-0143">Chaperone</keyword>
<reference evidence="10" key="2">
    <citation type="submission" date="2021-04" db="EMBL/GenBank/DDBJ databases">
        <authorList>
            <person name="Gilroy R."/>
        </authorList>
    </citation>
    <scope>NUCLEOTIDE SEQUENCE</scope>
    <source>
        <strain evidence="10">CHK169-4300</strain>
    </source>
</reference>
<proteinExistence type="inferred from homology"/>
<comment type="function">
    <text evidence="6">A probable RNA chaperone. Forms a complex with KhpA which binds to cellular RNA and controls its expression. Plays a role in peptidoglycan (PG) homeostasis and cell length regulation.</text>
</comment>
<feature type="domain" description="KH type-2" evidence="8">
    <location>
        <begin position="162"/>
        <end position="238"/>
    </location>
</feature>
<dbReference type="PROSITE" id="PS50823">
    <property type="entry name" value="KH_TYPE_2"/>
    <property type="match status" value="1"/>
</dbReference>
<dbReference type="CDD" id="cd02414">
    <property type="entry name" value="KH-II_Jag"/>
    <property type="match status" value="1"/>
</dbReference>
<comment type="similarity">
    <text evidence="6">Belongs to the KhpB RNA-binding protein family.</text>
</comment>
<comment type="caution">
    <text evidence="6">Lacks conserved residue(s) required for the propagation of feature annotation.</text>
</comment>
<dbReference type="Gene3D" id="3.30.1370.50">
    <property type="entry name" value="R3H-like domain"/>
    <property type="match status" value="1"/>
</dbReference>
<keyword evidence="5 6" id="KW-0961">Cell wall biogenesis/degradation</keyword>
<dbReference type="GO" id="GO:0009252">
    <property type="term" value="P:peptidoglycan biosynthetic process"/>
    <property type="evidence" value="ECO:0007669"/>
    <property type="project" value="UniProtKB-UniRule"/>
</dbReference>
<feature type="compositionally biased region" description="Basic and acidic residues" evidence="7">
    <location>
        <begin position="284"/>
        <end position="299"/>
    </location>
</feature>
<dbReference type="Pfam" id="PF13083">
    <property type="entry name" value="KH_KhpA-B"/>
    <property type="match status" value="1"/>
</dbReference>
<keyword evidence="1 6" id="KW-0963">Cytoplasm</keyword>
<organism evidence="10 11">
    <name type="scientific">Candidatus Atopostipes pullistercoris</name>
    <dbReference type="NCBI Taxonomy" id="2838467"/>
    <lineage>
        <taxon>Bacteria</taxon>
        <taxon>Bacillati</taxon>
        <taxon>Bacillota</taxon>
        <taxon>Bacilli</taxon>
        <taxon>Lactobacillales</taxon>
        <taxon>Carnobacteriaceae</taxon>
        <taxon>Atopostipes</taxon>
    </lineage>
</organism>
<evidence type="ECO:0000313" key="10">
    <source>
        <dbReference type="EMBL" id="HIZ71227.1"/>
    </source>
</evidence>
<dbReference type="GO" id="GO:0003723">
    <property type="term" value="F:RNA binding"/>
    <property type="evidence" value="ECO:0007669"/>
    <property type="project" value="UniProtKB-UniRule"/>
</dbReference>
<dbReference type="Gene3D" id="3.30.30.80">
    <property type="entry name" value="probable RNA-binding protein from clostridium symbiosum atcc 14940"/>
    <property type="match status" value="1"/>
</dbReference>
<dbReference type="InterPro" id="IPR036867">
    <property type="entry name" value="R3H_dom_sf"/>
</dbReference>
<evidence type="ECO:0000256" key="5">
    <source>
        <dbReference type="ARBA" id="ARBA00023316"/>
    </source>
</evidence>
<dbReference type="InterPro" id="IPR034079">
    <property type="entry name" value="R3H_KhpB"/>
</dbReference>
<dbReference type="SMART" id="SM00393">
    <property type="entry name" value="R3H"/>
    <property type="match status" value="1"/>
</dbReference>
<dbReference type="InterPro" id="IPR015946">
    <property type="entry name" value="KH_dom-like_a/b"/>
</dbReference>
<evidence type="ECO:0000259" key="9">
    <source>
        <dbReference type="PROSITE" id="PS51061"/>
    </source>
</evidence>
<dbReference type="GO" id="GO:0005737">
    <property type="term" value="C:cytoplasm"/>
    <property type="evidence" value="ECO:0007669"/>
    <property type="project" value="UniProtKB-SubCell"/>
</dbReference>
<evidence type="ECO:0000256" key="2">
    <source>
        <dbReference type="ARBA" id="ARBA00022884"/>
    </source>
</evidence>
<dbReference type="Proteomes" id="UP000824106">
    <property type="component" value="Unassembled WGS sequence"/>
</dbReference>
<feature type="region of interest" description="Disordered" evidence="7">
    <location>
        <begin position="74"/>
        <end position="149"/>
    </location>
</feature>
<evidence type="ECO:0000256" key="4">
    <source>
        <dbReference type="ARBA" id="ARBA00023186"/>
    </source>
</evidence>